<dbReference type="InterPro" id="IPR004960">
    <property type="entry name" value="LipA_acyltrans"/>
</dbReference>
<dbReference type="GO" id="GO:0009247">
    <property type="term" value="P:glycolipid biosynthetic process"/>
    <property type="evidence" value="ECO:0007669"/>
    <property type="project" value="UniProtKB-ARBA"/>
</dbReference>
<sequence>MNCFFKLLSRLPLRLLQTVGAAVGELTFWLSPGYRRRTRENLRQAGYDEDELFRRAGRAAGRQALESVWLWYRPADEVMARVDADEETTKLVGDAMRSGRPIVFMTPHVGCFEVLPVWLADTFWEETKRSIAILYRPPKRDFLKKLVGEARRAPGIEPVPTNLSGVKRIIRMLREGHTFGALPDQVPAHGDGVWSDFFGRPAYTITLPVKVARQFDAIRIFAWGERSGRGWKVRAVEWTEPLTGDMQKDVDAMNRMIESIIRRMPAQYAWSYNRYKIPSGMRHNRARYAKQPRPDDSKE</sequence>
<dbReference type="EMBL" id="AFBQ01000331">
    <property type="protein sequence ID" value="EHY30460.1"/>
    <property type="molecule type" value="Genomic_DNA"/>
</dbReference>
<evidence type="ECO:0000256" key="2">
    <source>
        <dbReference type="ARBA" id="ARBA00022475"/>
    </source>
</evidence>
<dbReference type="STRING" id="762967.HMPREF9440_02197"/>
<keyword evidence="5" id="KW-0472">Membrane</keyword>
<evidence type="ECO:0000256" key="1">
    <source>
        <dbReference type="ARBA" id="ARBA00004533"/>
    </source>
</evidence>
<dbReference type="PANTHER" id="PTHR30606">
    <property type="entry name" value="LIPID A BIOSYNTHESIS LAUROYL ACYLTRANSFERASE"/>
    <property type="match status" value="1"/>
</dbReference>
<comment type="caution">
    <text evidence="7">The sequence shown here is derived from an EMBL/GenBank/DDBJ whole genome shotgun (WGS) entry which is preliminary data.</text>
</comment>
<dbReference type="PANTHER" id="PTHR30606:SF10">
    <property type="entry name" value="PHOSPHATIDYLINOSITOL MANNOSIDE ACYLTRANSFERASE"/>
    <property type="match status" value="1"/>
</dbReference>
<keyword evidence="2" id="KW-1003">Cell membrane</keyword>
<evidence type="ECO:0000256" key="5">
    <source>
        <dbReference type="ARBA" id="ARBA00023136"/>
    </source>
</evidence>
<keyword evidence="4 7" id="KW-0808">Transferase</keyword>
<comment type="subcellular location">
    <subcellularLocation>
        <location evidence="1">Cell inner membrane</location>
    </subcellularLocation>
</comment>
<organism evidence="7 8">
    <name type="scientific">Sutterella parvirubra YIT 11816</name>
    <dbReference type="NCBI Taxonomy" id="762967"/>
    <lineage>
        <taxon>Bacteria</taxon>
        <taxon>Pseudomonadati</taxon>
        <taxon>Pseudomonadota</taxon>
        <taxon>Betaproteobacteria</taxon>
        <taxon>Burkholderiales</taxon>
        <taxon>Sutterellaceae</taxon>
        <taxon>Sutterella</taxon>
    </lineage>
</organism>
<dbReference type="CDD" id="cd07984">
    <property type="entry name" value="LPLAT_LABLAT-like"/>
    <property type="match status" value="1"/>
</dbReference>
<dbReference type="Proteomes" id="UP000004956">
    <property type="component" value="Unassembled WGS sequence"/>
</dbReference>
<name>H3KHF3_9BURK</name>
<accession>H3KHF3</accession>
<dbReference type="NCBIfam" id="NF006487">
    <property type="entry name" value="PRK08905.1"/>
    <property type="match status" value="1"/>
</dbReference>
<dbReference type="GO" id="GO:0005886">
    <property type="term" value="C:plasma membrane"/>
    <property type="evidence" value="ECO:0007669"/>
    <property type="project" value="UniProtKB-SubCell"/>
</dbReference>
<gene>
    <name evidence="7" type="ORF">HMPREF9440_02197</name>
</gene>
<keyword evidence="3" id="KW-0997">Cell inner membrane</keyword>
<evidence type="ECO:0000256" key="3">
    <source>
        <dbReference type="ARBA" id="ARBA00022519"/>
    </source>
</evidence>
<dbReference type="GO" id="GO:0016746">
    <property type="term" value="F:acyltransferase activity"/>
    <property type="evidence" value="ECO:0007669"/>
    <property type="project" value="UniProtKB-KW"/>
</dbReference>
<dbReference type="OrthoDB" id="8524027at2"/>
<protein>
    <submittedName>
        <fullName evidence="7">Putative lipid A biosynthesis lauroyl acyltransferase</fullName>
    </submittedName>
</protein>
<evidence type="ECO:0000256" key="4">
    <source>
        <dbReference type="ARBA" id="ARBA00022679"/>
    </source>
</evidence>
<evidence type="ECO:0000313" key="7">
    <source>
        <dbReference type="EMBL" id="EHY30460.1"/>
    </source>
</evidence>
<dbReference type="HOGENOM" id="CLU_049421_0_0_4"/>
<reference evidence="7 8" key="1">
    <citation type="submission" date="2011-11" db="EMBL/GenBank/DDBJ databases">
        <authorList>
            <person name="Weinstock G."/>
            <person name="Sodergren E."/>
            <person name="Clifton S."/>
            <person name="Fulton L."/>
            <person name="Fulton B."/>
            <person name="Courtney L."/>
            <person name="Fronick C."/>
            <person name="Harrison M."/>
            <person name="Strong C."/>
            <person name="Farmer C."/>
            <person name="Delahaunty K."/>
            <person name="Markovic C."/>
            <person name="Hall O."/>
            <person name="Minx P."/>
            <person name="Tomlinson C."/>
            <person name="Mitreva M."/>
            <person name="Hou S."/>
            <person name="Chen J."/>
            <person name="Wollam A."/>
            <person name="Pepin K.H."/>
            <person name="Johnson M."/>
            <person name="Bhonagiri V."/>
            <person name="Zhang X."/>
            <person name="Suruliraj S."/>
            <person name="Warren W."/>
            <person name="Chinwalla A."/>
            <person name="Mardis E.R."/>
            <person name="Wilson R.K."/>
        </authorList>
    </citation>
    <scope>NUCLEOTIDE SEQUENCE [LARGE SCALE GENOMIC DNA]</scope>
    <source>
        <strain evidence="7 8">YIT 11816</strain>
    </source>
</reference>
<dbReference type="RefSeq" id="WP_008543472.1">
    <property type="nucleotide sequence ID" value="NZ_JH605011.1"/>
</dbReference>
<evidence type="ECO:0000256" key="6">
    <source>
        <dbReference type="ARBA" id="ARBA00023315"/>
    </source>
</evidence>
<evidence type="ECO:0000313" key="8">
    <source>
        <dbReference type="Proteomes" id="UP000004956"/>
    </source>
</evidence>
<dbReference type="AlphaFoldDB" id="H3KHF3"/>
<keyword evidence="6 7" id="KW-0012">Acyltransferase</keyword>
<proteinExistence type="predicted"/>
<keyword evidence="8" id="KW-1185">Reference proteome</keyword>
<dbReference type="Pfam" id="PF03279">
    <property type="entry name" value="Lip_A_acyltrans"/>
    <property type="match status" value="1"/>
</dbReference>
<dbReference type="PATRIC" id="fig|762967.3.peg.1728"/>